<name>A0A1U9KQV1_9PROT</name>
<proteinExistence type="predicted"/>
<sequence>MNALALLSTDAVPDDFDEIDWLSRAKIVEDRLRHAPEQANVANCERSLYGAAVIISRLWKQTQAIKADPEIAKTMPREEYGDLLPRMEASLATLRKRKQRNSFDACADVLERRNRVRKTRRLEHA</sequence>
<dbReference type="RefSeq" id="WP_077807198.1">
    <property type="nucleotide sequence ID" value="NZ_BJXS01000003.1"/>
</dbReference>
<protein>
    <submittedName>
        <fullName evidence="1">Uncharacterized protein</fullName>
    </submittedName>
</protein>
<dbReference type="AlphaFoldDB" id="A0A1U9KQV1"/>
<dbReference type="EMBL" id="CP014691">
    <property type="protein sequence ID" value="AQS88183.1"/>
    <property type="molecule type" value="Genomic_DNA"/>
</dbReference>
<organism evidence="1 2">
    <name type="scientific">Neoasaia chiangmaiensis</name>
    <dbReference type="NCBI Taxonomy" id="320497"/>
    <lineage>
        <taxon>Bacteria</taxon>
        <taxon>Pseudomonadati</taxon>
        <taxon>Pseudomonadota</taxon>
        <taxon>Alphaproteobacteria</taxon>
        <taxon>Acetobacterales</taxon>
        <taxon>Acetobacteraceae</taxon>
        <taxon>Neoasaia</taxon>
    </lineage>
</organism>
<dbReference type="OrthoDB" id="7278562at2"/>
<accession>A0A1U9KQV1</accession>
<reference evidence="1 2" key="1">
    <citation type="submission" date="2016-03" db="EMBL/GenBank/DDBJ databases">
        <title>Acetic acid bacteria sequencing.</title>
        <authorList>
            <person name="Brandt J."/>
            <person name="Jakob F."/>
            <person name="Vogel R.F."/>
        </authorList>
    </citation>
    <scope>NUCLEOTIDE SEQUENCE [LARGE SCALE GENOMIC DNA]</scope>
    <source>
        <strain evidence="1 2">NBRC 101099</strain>
    </source>
</reference>
<keyword evidence="2" id="KW-1185">Reference proteome</keyword>
<dbReference type="KEGG" id="nch:A0U93_09785"/>
<gene>
    <name evidence="1" type="ORF">A0U93_09785</name>
</gene>
<dbReference type="Proteomes" id="UP000188604">
    <property type="component" value="Chromosome"/>
</dbReference>
<evidence type="ECO:0000313" key="2">
    <source>
        <dbReference type="Proteomes" id="UP000188604"/>
    </source>
</evidence>
<evidence type="ECO:0000313" key="1">
    <source>
        <dbReference type="EMBL" id="AQS88183.1"/>
    </source>
</evidence>